<dbReference type="RefSeq" id="WP_116441772.1">
    <property type="nucleotide sequence ID" value="NZ_JAXDWN010000001.1"/>
</dbReference>
<keyword evidence="5" id="KW-1185">Reference proteome</keyword>
<evidence type="ECO:0000313" key="4">
    <source>
        <dbReference type="Proteomes" id="UP000294613"/>
    </source>
</evidence>
<protein>
    <submittedName>
        <fullName evidence="2">Methylcobamide:CoM methyltransferase</fullName>
    </submittedName>
    <submittedName>
        <fullName evidence="3">Uroporphyrinogen decarboxylase</fullName>
    </submittedName>
</protein>
<dbReference type="PANTHER" id="PTHR47099:SF1">
    <property type="entry name" value="METHYLCOBAMIDE:COM METHYLTRANSFERASE MTBA"/>
    <property type="match status" value="1"/>
</dbReference>
<dbReference type="GO" id="GO:0004853">
    <property type="term" value="F:uroporphyrinogen decarboxylase activity"/>
    <property type="evidence" value="ECO:0007669"/>
    <property type="project" value="InterPro"/>
</dbReference>
<evidence type="ECO:0000313" key="2">
    <source>
        <dbReference type="EMBL" id="GBU05313.1"/>
    </source>
</evidence>
<evidence type="ECO:0000313" key="3">
    <source>
        <dbReference type="EMBL" id="TCS69899.1"/>
    </source>
</evidence>
<dbReference type="AlphaFoldDB" id="A0A4R3JRX0"/>
<dbReference type="Proteomes" id="UP000702954">
    <property type="component" value="Unassembled WGS sequence"/>
</dbReference>
<gene>
    <name evidence="3" type="ORF">EDD74_10266</name>
    <name evidence="2" type="ORF">FAEUMB_18540</name>
</gene>
<accession>A0A4R3JRX0</accession>
<sequence length="364" mass="40730">MEQIKEIPKEMLTPRERSVLYGIGKEVDHIPYSLIGTEAAAELYGVDIRKTYTDIETVIALEKKMVDDFGIGCMSIGPRLKGIAEALGASMKYPKNNMYLIEEPLISDYKMLENMQVINPYTDGKMPIMLKMMEQLQKQFGDYDILKSGVCGPMTCALSLREAGMFLRDLKKQPEEMHHLLQFSLECIKAWMKVVYDEFGCVCSIADPASSMNLIGKKHFENFSKPYLKELVVWAKSYMGKSPSIHICGKSRKVWDDLKEIGFSAFSVDNCEDLFELKLHLGGEMAISGNVPPVDVLKNGDIFSVIQSVKECIEKAANSPKGYLLSAGCQIPLGTPKENLLAYIYAARKYGKDAVKGKGCRKIP</sequence>
<dbReference type="Pfam" id="PF01208">
    <property type="entry name" value="URO-D"/>
    <property type="match status" value="1"/>
</dbReference>
<name>A0A4R3JRX0_9FIRM</name>
<dbReference type="GO" id="GO:0032259">
    <property type="term" value="P:methylation"/>
    <property type="evidence" value="ECO:0007669"/>
    <property type="project" value="UniProtKB-KW"/>
</dbReference>
<dbReference type="SUPFAM" id="SSF51726">
    <property type="entry name" value="UROD/MetE-like"/>
    <property type="match status" value="1"/>
</dbReference>
<comment type="caution">
    <text evidence="3">The sequence shown here is derived from an EMBL/GenBank/DDBJ whole genome shotgun (WGS) entry which is preliminary data.</text>
</comment>
<dbReference type="Gene3D" id="3.20.20.210">
    <property type="match status" value="1"/>
</dbReference>
<dbReference type="GO" id="GO:0008168">
    <property type="term" value="F:methyltransferase activity"/>
    <property type="evidence" value="ECO:0007669"/>
    <property type="project" value="UniProtKB-KW"/>
</dbReference>
<organism evidence="3 4">
    <name type="scientific">Faecalimonas umbilicata</name>
    <dbReference type="NCBI Taxonomy" id="1912855"/>
    <lineage>
        <taxon>Bacteria</taxon>
        <taxon>Bacillati</taxon>
        <taxon>Bacillota</taxon>
        <taxon>Clostridia</taxon>
        <taxon>Lachnospirales</taxon>
        <taxon>Lachnospiraceae</taxon>
        <taxon>Faecalimonas</taxon>
    </lineage>
</organism>
<dbReference type="InterPro" id="IPR000257">
    <property type="entry name" value="Uroporphyrinogen_deCOase"/>
</dbReference>
<dbReference type="EMBL" id="BHEO01000008">
    <property type="protein sequence ID" value="GBU05313.1"/>
    <property type="molecule type" value="Genomic_DNA"/>
</dbReference>
<dbReference type="GO" id="GO:0006779">
    <property type="term" value="P:porphyrin-containing compound biosynthetic process"/>
    <property type="evidence" value="ECO:0007669"/>
    <property type="project" value="InterPro"/>
</dbReference>
<evidence type="ECO:0000259" key="1">
    <source>
        <dbReference type="Pfam" id="PF01208"/>
    </source>
</evidence>
<reference evidence="3 4" key="2">
    <citation type="submission" date="2019-03" db="EMBL/GenBank/DDBJ databases">
        <title>Genomic Encyclopedia of Type Strains, Phase IV (KMG-IV): sequencing the most valuable type-strain genomes for metagenomic binning, comparative biology and taxonomic classification.</title>
        <authorList>
            <person name="Goeker M."/>
        </authorList>
    </citation>
    <scope>NUCLEOTIDE SEQUENCE [LARGE SCALE GENOMIC DNA]</scope>
    <source>
        <strain evidence="3 4">DSM 103426</strain>
    </source>
</reference>
<evidence type="ECO:0000313" key="5">
    <source>
        <dbReference type="Proteomes" id="UP000702954"/>
    </source>
</evidence>
<reference evidence="2 5" key="1">
    <citation type="journal article" date="2018" name="Int. J. Syst. Evol. Microbiol.">
        <title>Draft Genome Sequence of Faecalimonas umbilicata JCM 30896T, an Acetate-Producing Bacterium Isolated from Human Feces.</title>
        <authorList>
            <person name="Sakamoto M."/>
            <person name="Ikeyama N."/>
            <person name="Yuki M."/>
            <person name="Ohkuma M."/>
        </authorList>
    </citation>
    <scope>NUCLEOTIDE SEQUENCE [LARGE SCALE GENOMIC DNA]</scope>
    <source>
        <strain evidence="2 5">EGH7</strain>
    </source>
</reference>
<dbReference type="PANTHER" id="PTHR47099">
    <property type="entry name" value="METHYLCOBAMIDE:COM METHYLTRANSFERASE MTBA"/>
    <property type="match status" value="1"/>
</dbReference>
<keyword evidence="2" id="KW-0489">Methyltransferase</keyword>
<dbReference type="CDD" id="cd03465">
    <property type="entry name" value="URO-D_like"/>
    <property type="match status" value="1"/>
</dbReference>
<keyword evidence="2" id="KW-0808">Transferase</keyword>
<dbReference type="InterPro" id="IPR052024">
    <property type="entry name" value="Methanogen_methyltrans"/>
</dbReference>
<feature type="domain" description="Uroporphyrinogen decarboxylase (URO-D)" evidence="1">
    <location>
        <begin position="15"/>
        <end position="350"/>
    </location>
</feature>
<dbReference type="EMBL" id="SLZV01000002">
    <property type="protein sequence ID" value="TCS69899.1"/>
    <property type="molecule type" value="Genomic_DNA"/>
</dbReference>
<proteinExistence type="predicted"/>
<dbReference type="InterPro" id="IPR038071">
    <property type="entry name" value="UROD/MetE-like_sf"/>
</dbReference>
<dbReference type="Proteomes" id="UP000294613">
    <property type="component" value="Unassembled WGS sequence"/>
</dbReference>